<evidence type="ECO:0000313" key="3">
    <source>
        <dbReference type="Proteomes" id="UP000292886"/>
    </source>
</evidence>
<dbReference type="EMBL" id="CP037940">
    <property type="protein sequence ID" value="QBO37292.1"/>
    <property type="molecule type" value="Genomic_DNA"/>
</dbReference>
<dbReference type="OrthoDB" id="2329976at2"/>
<keyword evidence="1" id="KW-0175">Coiled coil</keyword>
<accession>A0A4P6YWQ1</accession>
<sequence>MTAIQLNLSLDKSFVTDQILVLRRGDYGYQEFDATIADFIPTGWDCRFKGINNAGESVISEVEVTTSGSDSVAHLGFKSNAGSEVGRYQRAYLEFSKEVDDEMQIVSTNNFIVTVIGDVDYSEEQANETVNFYNTMVSTIEEHFNQTLTEIIDYRDDGIVEIQNILDGLVTTATATKDSVAEALAEFTAYLNTQETLWTENYEAKQAEIILIVNQLAESLQLKSDLENALTESAELNAALQTKLDEAMTTWEGLEERKAEVEHATEVALFAGESATASKNATEVVRTNTENLRATLQAWLTNSNSQLASATQQITSMLEAIDTGEIITREEFNEIMATVQMNVPEFMRKIYGIKINTNDGSDAGVVRTDDSADWVVYAGFDGETPRNDADAAMRDFISKPYKDAIGNWYVDIKRHYTDIRKTESGTFIKRISLYPYPGWTLSPKFKNPTTGKLLDHISIGCFKASSESSRMISKPGKYPTNWTSIVSFRTQAKANNNLAPGHQQMDFHTRMVITNIVQIVTGTLNPQEKVLSDADVHGTAIKALRGLISESYDGVQPSRLEYEADGTTVKATNRIIFPDNTNTRKYRVGQSFSGAGGTRTITKLSWTSNPITSAKELVVWVDGAPYKTAATTAHYCQGWPTGFTKDIAATIGTKTTYRIKTDATIEPLVDGDGNDLPVNGTNTVTNREILYNDGTQPFSFYGMENLWGDLWEWVDDLNINTLEDGTQEIWTTDGGDSNAFASNLFAAPYRKLGYGAKTSESWIKDVGLDPDSPLLNLPIQTATNGTESTYYGDYYYRSTAVAPHVARVGGYFDNGTNDGLSCWNLNNTTSGTHANIGTRLVKMASV</sequence>
<name>A0A4P6YWQ1_9LACO</name>
<feature type="coiled-coil region" evidence="1">
    <location>
        <begin position="226"/>
        <end position="257"/>
    </location>
</feature>
<dbReference type="KEGG" id="wei:EQG49_12885"/>
<reference evidence="3" key="1">
    <citation type="submission" date="2019-03" db="EMBL/GenBank/DDBJ databases">
        <title>Weissella sp. 26KH-42 Genome sequencing.</title>
        <authorList>
            <person name="Heo J."/>
            <person name="Kim S.-J."/>
            <person name="Kim J.-S."/>
            <person name="Hong S.-B."/>
            <person name="Kwon S.-W."/>
        </authorList>
    </citation>
    <scope>NUCLEOTIDE SEQUENCE [LARGE SCALE GENOMIC DNA]</scope>
    <source>
        <strain evidence="3">26KH-42</strain>
    </source>
</reference>
<protein>
    <submittedName>
        <fullName evidence="2">Uncharacterized protein</fullName>
    </submittedName>
</protein>
<dbReference type="RefSeq" id="WP_133364369.1">
    <property type="nucleotide sequence ID" value="NZ_CP037940.1"/>
</dbReference>
<keyword evidence="3" id="KW-1185">Reference proteome</keyword>
<evidence type="ECO:0000313" key="2">
    <source>
        <dbReference type="EMBL" id="QBO37292.1"/>
    </source>
</evidence>
<organism evidence="2 3">
    <name type="scientific">Periweissella cryptocerci</name>
    <dbReference type="NCBI Taxonomy" id="2506420"/>
    <lineage>
        <taxon>Bacteria</taxon>
        <taxon>Bacillati</taxon>
        <taxon>Bacillota</taxon>
        <taxon>Bacilli</taxon>
        <taxon>Lactobacillales</taxon>
        <taxon>Lactobacillaceae</taxon>
        <taxon>Periweissella</taxon>
    </lineage>
</organism>
<dbReference type="Gene3D" id="2.60.40.3350">
    <property type="match status" value="1"/>
</dbReference>
<evidence type="ECO:0000256" key="1">
    <source>
        <dbReference type="SAM" id="Coils"/>
    </source>
</evidence>
<dbReference type="Proteomes" id="UP000292886">
    <property type="component" value="Chromosome"/>
</dbReference>
<proteinExistence type="predicted"/>
<dbReference type="Gene3D" id="3.90.1580.10">
    <property type="entry name" value="paralog of FGE (formylglycine-generating enzyme)"/>
    <property type="match status" value="1"/>
</dbReference>
<dbReference type="AlphaFoldDB" id="A0A4P6YWQ1"/>
<gene>
    <name evidence="2" type="ORF">EQG49_12885</name>
</gene>
<dbReference type="InterPro" id="IPR042095">
    <property type="entry name" value="SUMF_sf"/>
</dbReference>